<keyword evidence="1" id="KW-0175">Coiled coil</keyword>
<proteinExistence type="predicted"/>
<keyword evidence="4" id="KW-1185">Reference proteome</keyword>
<feature type="region of interest" description="Disordered" evidence="2">
    <location>
        <begin position="243"/>
        <end position="284"/>
    </location>
</feature>
<dbReference type="AlphaFoldDB" id="A0AAD5K220"/>
<evidence type="ECO:0000313" key="4">
    <source>
        <dbReference type="Proteomes" id="UP001209540"/>
    </source>
</evidence>
<feature type="coiled-coil region" evidence="1">
    <location>
        <begin position="213"/>
        <end position="240"/>
    </location>
</feature>
<comment type="caution">
    <text evidence="3">The sequence shown here is derived from an EMBL/GenBank/DDBJ whole genome shotgun (WGS) entry which is preliminary data.</text>
</comment>
<dbReference type="Proteomes" id="UP001209540">
    <property type="component" value="Unassembled WGS sequence"/>
</dbReference>
<reference evidence="3" key="2">
    <citation type="submission" date="2023-02" db="EMBL/GenBank/DDBJ databases">
        <authorList>
            <consortium name="DOE Joint Genome Institute"/>
            <person name="Mondo S.J."/>
            <person name="Chang Y."/>
            <person name="Wang Y."/>
            <person name="Ahrendt S."/>
            <person name="Andreopoulos W."/>
            <person name="Barry K."/>
            <person name="Beard J."/>
            <person name="Benny G.L."/>
            <person name="Blankenship S."/>
            <person name="Bonito G."/>
            <person name="Cuomo C."/>
            <person name="Desiro A."/>
            <person name="Gervers K.A."/>
            <person name="Hundley H."/>
            <person name="Kuo A."/>
            <person name="LaButti K."/>
            <person name="Lang B.F."/>
            <person name="Lipzen A."/>
            <person name="O'Donnell K."/>
            <person name="Pangilinan J."/>
            <person name="Reynolds N."/>
            <person name="Sandor L."/>
            <person name="Smith M.W."/>
            <person name="Tsang A."/>
            <person name="Grigoriev I.V."/>
            <person name="Stajich J.E."/>
            <person name="Spatafora J.W."/>
        </authorList>
    </citation>
    <scope>NUCLEOTIDE SEQUENCE</scope>
    <source>
        <strain evidence="3">RSA 2281</strain>
    </source>
</reference>
<evidence type="ECO:0000256" key="1">
    <source>
        <dbReference type="SAM" id="Coils"/>
    </source>
</evidence>
<name>A0AAD5K220_9FUNG</name>
<dbReference type="EMBL" id="JAIXMP010000042">
    <property type="protein sequence ID" value="KAI9247512.1"/>
    <property type="molecule type" value="Genomic_DNA"/>
</dbReference>
<sequence>MPYFIIDTTGVHAMYFQAIELPSLLKFGCKTSERISTPEPSELIIAEYEKIMNSLQVKTTQQNTPASNTLTLKQYAFVGPDNIPEYIIHNINNMISSKAEDYELSTTTSDASFNNERNEGVTFPLFEGAAQIYSSYLEESTITEQDGDSFVFQPALIDNPGDQRETESDVFYNNKKRKFDDIDDQTEHHPINHITCLPNKEARKWVVLLDECIKDYRKEIIKEQKKLRSLSRTLEKLEKTQEYSGYVDDEDGYDDAAVDDELENYDNGAEQEQDDSAKEDEEKLRETRTIQLYQQLIEYAKEQLIIIQSSSSRSCK</sequence>
<feature type="compositionally biased region" description="Acidic residues" evidence="2">
    <location>
        <begin position="247"/>
        <end position="279"/>
    </location>
</feature>
<gene>
    <name evidence="3" type="ORF">BDA99DRAFT_576349</name>
</gene>
<evidence type="ECO:0000256" key="2">
    <source>
        <dbReference type="SAM" id="MobiDB-lite"/>
    </source>
</evidence>
<accession>A0AAD5K220</accession>
<protein>
    <submittedName>
        <fullName evidence="3">Uncharacterized protein</fullName>
    </submittedName>
</protein>
<organism evidence="3 4">
    <name type="scientific">Phascolomyces articulosus</name>
    <dbReference type="NCBI Taxonomy" id="60185"/>
    <lineage>
        <taxon>Eukaryota</taxon>
        <taxon>Fungi</taxon>
        <taxon>Fungi incertae sedis</taxon>
        <taxon>Mucoromycota</taxon>
        <taxon>Mucoromycotina</taxon>
        <taxon>Mucoromycetes</taxon>
        <taxon>Mucorales</taxon>
        <taxon>Lichtheimiaceae</taxon>
        <taxon>Phascolomyces</taxon>
    </lineage>
</organism>
<evidence type="ECO:0000313" key="3">
    <source>
        <dbReference type="EMBL" id="KAI9247512.1"/>
    </source>
</evidence>
<reference evidence="3" key="1">
    <citation type="journal article" date="2022" name="IScience">
        <title>Evolution of zygomycete secretomes and the origins of terrestrial fungal ecologies.</title>
        <authorList>
            <person name="Chang Y."/>
            <person name="Wang Y."/>
            <person name="Mondo S."/>
            <person name="Ahrendt S."/>
            <person name="Andreopoulos W."/>
            <person name="Barry K."/>
            <person name="Beard J."/>
            <person name="Benny G.L."/>
            <person name="Blankenship S."/>
            <person name="Bonito G."/>
            <person name="Cuomo C."/>
            <person name="Desiro A."/>
            <person name="Gervers K.A."/>
            <person name="Hundley H."/>
            <person name="Kuo A."/>
            <person name="LaButti K."/>
            <person name="Lang B.F."/>
            <person name="Lipzen A."/>
            <person name="O'Donnell K."/>
            <person name="Pangilinan J."/>
            <person name="Reynolds N."/>
            <person name="Sandor L."/>
            <person name="Smith M.E."/>
            <person name="Tsang A."/>
            <person name="Grigoriev I.V."/>
            <person name="Stajich J.E."/>
            <person name="Spatafora J.W."/>
        </authorList>
    </citation>
    <scope>NUCLEOTIDE SEQUENCE</scope>
    <source>
        <strain evidence="3">RSA 2281</strain>
    </source>
</reference>